<dbReference type="InterPro" id="IPR050922">
    <property type="entry name" value="LytR/CpsA/Psr_CW_biosynth"/>
</dbReference>
<dbReference type="PANTHER" id="PTHR33392">
    <property type="entry name" value="POLYISOPRENYL-TEICHOIC ACID--PEPTIDOGLYCAN TEICHOIC ACID TRANSFERASE TAGU"/>
    <property type="match status" value="1"/>
</dbReference>
<accession>A0A1D2LGN9</accession>
<proteinExistence type="inferred from homology"/>
<evidence type="ECO:0000256" key="1">
    <source>
        <dbReference type="ARBA" id="ARBA00006068"/>
    </source>
</evidence>
<sequence length="318" mass="35182">MNKKKAPSKTKSKSKKGLLKKILIPLLLLLLVIGGIAGYMYYKAADTVDKINEPLKTTSTKVVDEKPFTVLLMGIGTQPSNAKRQLRGASDTMVLATVNPSKNEMNLLSIPRDMITPISGESEKGKISTAYTIGGAQKSVDTVSDLFDVSIDHYVTLNMDGLEQLVDAVDGVTVKNTFEFTQDGFNFPKGSLTLSGEKALSYSLMRYNDPNDDFGRQKRQRQTVDALFVKLVSAKGLMNYNAIMDIIGENVTTNISMKEIFGIAKNYRNIKTVKQNTIEGGKIVRPNNSTDKRVPSTYVISDKYIKEYSQLLKQQLAE</sequence>
<organism evidence="3 4">
    <name type="scientific">Brochothrix thermosphacta</name>
    <name type="common">Microbacterium thermosphactum</name>
    <dbReference type="NCBI Taxonomy" id="2756"/>
    <lineage>
        <taxon>Bacteria</taxon>
        <taxon>Bacillati</taxon>
        <taxon>Bacillota</taxon>
        <taxon>Bacilli</taxon>
        <taxon>Bacillales</taxon>
        <taxon>Listeriaceae</taxon>
        <taxon>Brochothrix</taxon>
    </lineage>
</organism>
<evidence type="ECO:0000313" key="3">
    <source>
        <dbReference type="EMBL" id="ATF25959.1"/>
    </source>
</evidence>
<dbReference type="AlphaFoldDB" id="A0A1D2LGN9"/>
<name>A0A1D2LGN9_BROTH</name>
<comment type="similarity">
    <text evidence="1">Belongs to the LytR/CpsA/Psr (LCP) family.</text>
</comment>
<dbReference type="Gene3D" id="3.40.630.190">
    <property type="entry name" value="LCP protein"/>
    <property type="match status" value="1"/>
</dbReference>
<dbReference type="Proteomes" id="UP000243591">
    <property type="component" value="Chromosome"/>
</dbReference>
<dbReference type="InterPro" id="IPR004474">
    <property type="entry name" value="LytR_CpsA_psr"/>
</dbReference>
<dbReference type="KEGG" id="bths:CNY62_05830"/>
<feature type="domain" description="Cell envelope-related transcriptional attenuator" evidence="2">
    <location>
        <begin position="90"/>
        <end position="231"/>
    </location>
</feature>
<keyword evidence="4" id="KW-1185">Reference proteome</keyword>
<gene>
    <name evidence="3" type="ORF">CNY62_05830</name>
</gene>
<evidence type="ECO:0000259" key="2">
    <source>
        <dbReference type="Pfam" id="PF03816"/>
    </source>
</evidence>
<dbReference type="EMBL" id="CP023483">
    <property type="protein sequence ID" value="ATF25959.1"/>
    <property type="molecule type" value="Genomic_DNA"/>
</dbReference>
<reference evidence="3 4" key="1">
    <citation type="submission" date="2017-09" db="EMBL/GenBank/DDBJ databases">
        <title>Complete Genome Sequences of Two Strains of the Meat Spoilage Bacterium Brochothrix thermosphacta Isolated from Ground Chicken.</title>
        <authorList>
            <person name="Paoli G.C."/>
            <person name="Wijey C."/>
            <person name="Chen C.-Y."/>
            <person name="Nguyen L."/>
            <person name="Yan X."/>
            <person name="Irwin P.L."/>
        </authorList>
    </citation>
    <scope>NUCLEOTIDE SEQUENCE [LARGE SCALE GENOMIC DNA]</scope>
    <source>
        <strain evidence="3 4">BI</strain>
    </source>
</reference>
<evidence type="ECO:0000313" key="4">
    <source>
        <dbReference type="Proteomes" id="UP000243591"/>
    </source>
</evidence>
<dbReference type="RefSeq" id="WP_069119753.1">
    <property type="nucleotide sequence ID" value="NZ_CBCPHX010000004.1"/>
</dbReference>
<dbReference type="OrthoDB" id="27330at2"/>
<protein>
    <submittedName>
        <fullName evidence="3">Transcriptional regulator</fullName>
    </submittedName>
</protein>
<dbReference type="Pfam" id="PF03816">
    <property type="entry name" value="LytR_cpsA_psr"/>
    <property type="match status" value="1"/>
</dbReference>
<dbReference type="STRING" id="2756.BFR44_05970"/>
<dbReference type="PANTHER" id="PTHR33392:SF6">
    <property type="entry name" value="POLYISOPRENYL-TEICHOIC ACID--PEPTIDOGLYCAN TEICHOIC ACID TRANSFERASE TAGU"/>
    <property type="match status" value="1"/>
</dbReference>
<dbReference type="NCBIfam" id="TIGR00350">
    <property type="entry name" value="lytR_cpsA_psr"/>
    <property type="match status" value="1"/>
</dbReference>